<keyword evidence="8" id="KW-0732">Signal</keyword>
<evidence type="ECO:0000259" key="9">
    <source>
        <dbReference type="PROSITE" id="PS52029"/>
    </source>
</evidence>
<dbReference type="EMBL" id="QFOT01000055">
    <property type="protein sequence ID" value="PZP55680.1"/>
    <property type="molecule type" value="Genomic_DNA"/>
</dbReference>
<evidence type="ECO:0000256" key="2">
    <source>
        <dbReference type="ARBA" id="ARBA00005992"/>
    </source>
</evidence>
<feature type="chain" id="PRO_5016041328" description="L,D-TPase catalytic domain-containing protein" evidence="8">
    <location>
        <begin position="17"/>
        <end position="167"/>
    </location>
</feature>
<dbReference type="Proteomes" id="UP000249739">
    <property type="component" value="Unassembled WGS sequence"/>
</dbReference>
<keyword evidence="6 7" id="KW-0961">Cell wall biogenesis/degradation</keyword>
<accession>A0A2W5FP98</accession>
<proteinExistence type="inferred from homology"/>
<dbReference type="Gene3D" id="2.40.440.10">
    <property type="entry name" value="L,D-transpeptidase catalytic domain-like"/>
    <property type="match status" value="1"/>
</dbReference>
<evidence type="ECO:0000256" key="8">
    <source>
        <dbReference type="SAM" id="SignalP"/>
    </source>
</evidence>
<dbReference type="PANTHER" id="PTHR36699">
    <property type="entry name" value="LD-TRANSPEPTIDASE"/>
    <property type="match status" value="1"/>
</dbReference>
<feature type="active site" description="Nucleophile" evidence="7">
    <location>
        <position position="142"/>
    </location>
</feature>
<dbReference type="GO" id="GO:0009252">
    <property type="term" value="P:peptidoglycan biosynthetic process"/>
    <property type="evidence" value="ECO:0007669"/>
    <property type="project" value="UniProtKB-UniPathway"/>
</dbReference>
<comment type="similarity">
    <text evidence="2">Belongs to the YkuD family.</text>
</comment>
<dbReference type="PANTHER" id="PTHR36699:SF1">
    <property type="entry name" value="L,D-TRANSPEPTIDASE YAFK-RELATED"/>
    <property type="match status" value="1"/>
</dbReference>
<sequence length="167" mass="18560">MRLACFVSLLFLSACATPVSPLVRDGHQADYITMDKSDRLLTLWENGTPLKTYSILSMGWDPVGHKVQEGDGKTPEGHYYINDKHPSKKFQKFLNISYPNEIDKINAMKLGVSPGGSVGIHGDKGGWQGYKDRKNPAWTLGCISVTNYNVEEIYALVPLGTEIFIQP</sequence>
<evidence type="ECO:0000256" key="6">
    <source>
        <dbReference type="ARBA" id="ARBA00023316"/>
    </source>
</evidence>
<comment type="pathway">
    <text evidence="1 7">Cell wall biogenesis; peptidoglycan biosynthesis.</text>
</comment>
<dbReference type="CDD" id="cd16913">
    <property type="entry name" value="YkuD_like"/>
    <property type="match status" value="1"/>
</dbReference>
<dbReference type="Pfam" id="PF03734">
    <property type="entry name" value="YkuD"/>
    <property type="match status" value="1"/>
</dbReference>
<feature type="active site" description="Proton donor/acceptor" evidence="7">
    <location>
        <position position="121"/>
    </location>
</feature>
<evidence type="ECO:0000256" key="7">
    <source>
        <dbReference type="PROSITE-ProRule" id="PRU01373"/>
    </source>
</evidence>
<dbReference type="AlphaFoldDB" id="A0A2W5FP98"/>
<gene>
    <name evidence="10" type="ORF">DI586_06055</name>
</gene>
<comment type="caution">
    <text evidence="10">The sequence shown here is derived from an EMBL/GenBank/DDBJ whole genome shotgun (WGS) entry which is preliminary data.</text>
</comment>
<feature type="domain" description="L,D-TPase catalytic" evidence="9">
    <location>
        <begin position="30"/>
        <end position="166"/>
    </location>
</feature>
<feature type="signal peptide" evidence="8">
    <location>
        <begin position="1"/>
        <end position="16"/>
    </location>
</feature>
<keyword evidence="4 7" id="KW-0133">Cell shape</keyword>
<dbReference type="PROSITE" id="PS51257">
    <property type="entry name" value="PROKAR_LIPOPROTEIN"/>
    <property type="match status" value="1"/>
</dbReference>
<dbReference type="InterPro" id="IPR005490">
    <property type="entry name" value="LD_TPept_cat_dom"/>
</dbReference>
<dbReference type="PROSITE" id="PS52029">
    <property type="entry name" value="LD_TPASE"/>
    <property type="match status" value="1"/>
</dbReference>
<keyword evidence="3" id="KW-0808">Transferase</keyword>
<dbReference type="UniPathway" id="UPA00219"/>
<evidence type="ECO:0000256" key="4">
    <source>
        <dbReference type="ARBA" id="ARBA00022960"/>
    </source>
</evidence>
<keyword evidence="5 7" id="KW-0573">Peptidoglycan synthesis</keyword>
<evidence type="ECO:0000313" key="10">
    <source>
        <dbReference type="EMBL" id="PZP55680.1"/>
    </source>
</evidence>
<dbReference type="SUPFAM" id="SSF141523">
    <property type="entry name" value="L,D-transpeptidase catalytic domain-like"/>
    <property type="match status" value="1"/>
</dbReference>
<protein>
    <recommendedName>
        <fullName evidence="9">L,D-TPase catalytic domain-containing protein</fullName>
    </recommendedName>
</protein>
<evidence type="ECO:0000313" key="11">
    <source>
        <dbReference type="Proteomes" id="UP000249739"/>
    </source>
</evidence>
<name>A0A2W5FP98_9BACT</name>
<dbReference type="GO" id="GO:0016740">
    <property type="term" value="F:transferase activity"/>
    <property type="evidence" value="ECO:0007669"/>
    <property type="project" value="UniProtKB-KW"/>
</dbReference>
<reference evidence="10 11" key="1">
    <citation type="submission" date="2017-08" db="EMBL/GenBank/DDBJ databases">
        <title>Infants hospitalized years apart are colonized by the same room-sourced microbial strains.</title>
        <authorList>
            <person name="Brooks B."/>
            <person name="Olm M.R."/>
            <person name="Firek B.A."/>
            <person name="Baker R."/>
            <person name="Thomas B.C."/>
            <person name="Morowitz M.J."/>
            <person name="Banfield J.F."/>
        </authorList>
    </citation>
    <scope>NUCLEOTIDE SEQUENCE [LARGE SCALE GENOMIC DNA]</scope>
    <source>
        <strain evidence="10">S2_006_000_R2_64</strain>
    </source>
</reference>
<evidence type="ECO:0000256" key="3">
    <source>
        <dbReference type="ARBA" id="ARBA00022679"/>
    </source>
</evidence>
<evidence type="ECO:0000256" key="5">
    <source>
        <dbReference type="ARBA" id="ARBA00022984"/>
    </source>
</evidence>
<dbReference type="GO" id="GO:0071555">
    <property type="term" value="P:cell wall organization"/>
    <property type="evidence" value="ECO:0007669"/>
    <property type="project" value="UniProtKB-UniRule"/>
</dbReference>
<evidence type="ECO:0000256" key="1">
    <source>
        <dbReference type="ARBA" id="ARBA00004752"/>
    </source>
</evidence>
<dbReference type="GO" id="GO:0004180">
    <property type="term" value="F:carboxypeptidase activity"/>
    <property type="evidence" value="ECO:0007669"/>
    <property type="project" value="UniProtKB-ARBA"/>
</dbReference>
<dbReference type="GO" id="GO:0008360">
    <property type="term" value="P:regulation of cell shape"/>
    <property type="evidence" value="ECO:0007669"/>
    <property type="project" value="UniProtKB-UniRule"/>
</dbReference>
<dbReference type="InterPro" id="IPR038063">
    <property type="entry name" value="Transpep_catalytic_dom"/>
</dbReference>
<organism evidence="10 11">
    <name type="scientific">Micavibrio aeruginosavorus</name>
    <dbReference type="NCBI Taxonomy" id="349221"/>
    <lineage>
        <taxon>Bacteria</taxon>
        <taxon>Pseudomonadati</taxon>
        <taxon>Bdellovibrionota</taxon>
        <taxon>Bdellovibrionia</taxon>
        <taxon>Bdellovibrionales</taxon>
        <taxon>Pseudobdellovibrionaceae</taxon>
        <taxon>Micavibrio</taxon>
    </lineage>
</organism>